<dbReference type="Proteomes" id="UP001515683">
    <property type="component" value="Unassembled WGS sequence"/>
</dbReference>
<keyword evidence="2" id="KW-1185">Reference proteome</keyword>
<evidence type="ECO:0008006" key="3">
    <source>
        <dbReference type="Google" id="ProtNLM"/>
    </source>
</evidence>
<dbReference type="RefSeq" id="WP_167017782.1">
    <property type="nucleotide sequence ID" value="NZ_VWXF01000011.1"/>
</dbReference>
<organism evidence="1 2">
    <name type="scientific">Candidatus Pantoea multigeneris</name>
    <dbReference type="NCBI Taxonomy" id="2608357"/>
    <lineage>
        <taxon>Bacteria</taxon>
        <taxon>Pseudomonadati</taxon>
        <taxon>Pseudomonadota</taxon>
        <taxon>Gammaproteobacteria</taxon>
        <taxon>Enterobacterales</taxon>
        <taxon>Erwiniaceae</taxon>
        <taxon>Pantoea</taxon>
    </lineage>
</organism>
<evidence type="ECO:0000313" key="2">
    <source>
        <dbReference type="Proteomes" id="UP001515683"/>
    </source>
</evidence>
<sequence>MAYTIITHFTNLAIHDHGAPQPYINIFNIKRKDKGSSPDLPLGAKETIGSIELNKIISADHFLVKYIDTAEPFSHQQLENIMSLWGELTQAMIFSSWLTKDNNLRVDKLYFCHTEGKNSFWGSGHASIYPLSASGEAHSECSFTNNDFKRWSEIYALFFDYTVNVADGATFTTSVIDAKHPRFSRAVNFISSARSESEPAMKIAQYCSALESLFGTDSSELTHRLSERTAIFLRDCNHNPLDVYNNIKKCYSIRSTVTHGDSFKESKIASIKDDCITLDGYLREILNKILTSKEAQNLIESSKEQINTYFNNKLLRAL</sequence>
<name>A0ABX0RFB7_9GAMM</name>
<evidence type="ECO:0000313" key="1">
    <source>
        <dbReference type="EMBL" id="NIF24038.1"/>
    </source>
</evidence>
<comment type="caution">
    <text evidence="1">The sequence shown here is derived from an EMBL/GenBank/DDBJ whole genome shotgun (WGS) entry which is preliminary data.</text>
</comment>
<reference evidence="1 2" key="1">
    <citation type="journal article" date="2019" name="bioRxiv">
        <title>Bacteria contribute to plant secondary compound degradation in a generalist herbivore system.</title>
        <authorList>
            <person name="Francoeur C.B."/>
            <person name="Khadempour L."/>
            <person name="Moreira-Soto R.D."/>
            <person name="Gotting K."/>
            <person name="Book A.J."/>
            <person name="Pinto-Tomas A.A."/>
            <person name="Keefover-Ring K."/>
            <person name="Currie C.R."/>
        </authorList>
    </citation>
    <scope>NUCLEOTIDE SEQUENCE [LARGE SCALE GENOMIC DNA]</scope>
    <source>
        <strain evidence="1">Acro-835</strain>
    </source>
</reference>
<gene>
    <name evidence="1" type="ORF">F3J40_20940</name>
</gene>
<dbReference type="EMBL" id="VWXF01000011">
    <property type="protein sequence ID" value="NIF24038.1"/>
    <property type="molecule type" value="Genomic_DNA"/>
</dbReference>
<accession>A0ABX0RFB7</accession>
<protein>
    <recommendedName>
        <fullName evidence="3">Apea-like HEPN domain-containing protein</fullName>
    </recommendedName>
</protein>
<proteinExistence type="predicted"/>